<organism evidence="1 2">
    <name type="scientific">Plesiocystis pacifica SIR-1</name>
    <dbReference type="NCBI Taxonomy" id="391625"/>
    <lineage>
        <taxon>Bacteria</taxon>
        <taxon>Pseudomonadati</taxon>
        <taxon>Myxococcota</taxon>
        <taxon>Polyangia</taxon>
        <taxon>Nannocystales</taxon>
        <taxon>Nannocystaceae</taxon>
        <taxon>Plesiocystis</taxon>
    </lineage>
</organism>
<protein>
    <submittedName>
        <fullName evidence="1">Uncharacterized protein</fullName>
    </submittedName>
</protein>
<evidence type="ECO:0000313" key="2">
    <source>
        <dbReference type="Proteomes" id="UP000005801"/>
    </source>
</evidence>
<reference evidence="1 2" key="1">
    <citation type="submission" date="2007-06" db="EMBL/GenBank/DDBJ databases">
        <authorList>
            <person name="Shimkets L."/>
            <person name="Ferriera S."/>
            <person name="Johnson J."/>
            <person name="Kravitz S."/>
            <person name="Beeson K."/>
            <person name="Sutton G."/>
            <person name="Rogers Y.-H."/>
            <person name="Friedman R."/>
            <person name="Frazier M."/>
            <person name="Venter J.C."/>
        </authorList>
    </citation>
    <scope>NUCLEOTIDE SEQUENCE [LARGE SCALE GENOMIC DNA]</scope>
    <source>
        <strain evidence="1 2">SIR-1</strain>
    </source>
</reference>
<dbReference type="Proteomes" id="UP000005801">
    <property type="component" value="Unassembled WGS sequence"/>
</dbReference>
<keyword evidence="2" id="KW-1185">Reference proteome</keyword>
<evidence type="ECO:0000313" key="1">
    <source>
        <dbReference type="EMBL" id="EDM76944.1"/>
    </source>
</evidence>
<comment type="caution">
    <text evidence="1">The sequence shown here is derived from an EMBL/GenBank/DDBJ whole genome shotgun (WGS) entry which is preliminary data.</text>
</comment>
<dbReference type="AlphaFoldDB" id="A6GAV9"/>
<gene>
    <name evidence="1" type="ORF">PPSIR1_13060</name>
</gene>
<proteinExistence type="predicted"/>
<name>A6GAV9_9BACT</name>
<accession>A6GAV9</accession>
<dbReference type="EMBL" id="ABCS01000054">
    <property type="protein sequence ID" value="EDM76944.1"/>
    <property type="molecule type" value="Genomic_DNA"/>
</dbReference>
<dbReference type="RefSeq" id="WP_006973850.1">
    <property type="nucleotide sequence ID" value="NZ_ABCS01000054.1"/>
</dbReference>
<sequence>MDPSRLWYPIDEARAADGQVARRHLLPAQVNGVFATPWPACVGTIELNNGLTAIRLDGPDAPTLQVVMRDYANIVNTGSQLYPRQAWPGVVAYAGRRRAHVLDVSPVTADNPGDPKARARAYFLAGRFDEQVISFEALGPTRYLSMVAKSGMGREPLRLLTLDVQGGSPSLVGERSIPADAFVHVCGPGMFVYDRQSIVPMTHQLQDIQHALPGVLMLLDEPAVLPRPVDWVDPRPPALRAREPEGEGEEGQDHARMLEPIEELLVHPRAPLAVLVTERAGGNAMWLISWPDPMRPQVEAVTFAREISGLEWSPEADWLRFSSYTANAKAGPDQALFAMSVRLDRLYHPDHAPRDEDGLIVPTLPLDPPRMLLLGEGSPPSLRSLAWLNRPAGLVASTGEALHRWDLSRPQEDARPQGSGSHQAAT</sequence>